<dbReference type="InterPro" id="IPR001926">
    <property type="entry name" value="TrpB-like_PALP"/>
</dbReference>
<name>A0AAE8W9J4_9ACTN</name>
<feature type="domain" description="Tryptophan synthase beta chain-like PALP" evidence="3">
    <location>
        <begin position="9"/>
        <end position="293"/>
    </location>
</feature>
<dbReference type="SUPFAM" id="SSF53686">
    <property type="entry name" value="Tryptophan synthase beta subunit-like PLP-dependent enzymes"/>
    <property type="match status" value="1"/>
</dbReference>
<comment type="caution">
    <text evidence="4">The sequence shown here is derived from an EMBL/GenBank/DDBJ whole genome shotgun (WGS) entry which is preliminary data.</text>
</comment>
<dbReference type="PROSITE" id="PS00901">
    <property type="entry name" value="CYS_SYNTHASE"/>
    <property type="match status" value="1"/>
</dbReference>
<dbReference type="InterPro" id="IPR050214">
    <property type="entry name" value="Cys_Synth/Cystath_Beta-Synth"/>
</dbReference>
<dbReference type="InterPro" id="IPR036052">
    <property type="entry name" value="TrpB-like_PALP_sf"/>
</dbReference>
<gene>
    <name evidence="4" type="ORF">Sipo8835_03170</name>
</gene>
<dbReference type="GO" id="GO:0030170">
    <property type="term" value="F:pyridoxal phosphate binding"/>
    <property type="evidence" value="ECO:0007669"/>
    <property type="project" value="InterPro"/>
</dbReference>
<dbReference type="GO" id="GO:0006535">
    <property type="term" value="P:cysteine biosynthetic process from serine"/>
    <property type="evidence" value="ECO:0007669"/>
    <property type="project" value="InterPro"/>
</dbReference>
<reference evidence="4 5" key="1">
    <citation type="submission" date="2019-03" db="EMBL/GenBank/DDBJ databases">
        <title>Comparative genomic analyses of the sweetpotato soil rot pathogen, Streptomyces ipomoeae.</title>
        <authorList>
            <person name="Ruschel Soares N."/>
            <person name="Badger J.H."/>
            <person name="Huguet-Tapia J.C."/>
            <person name="Clark C.A."/>
            <person name="Pettis G.S."/>
        </authorList>
    </citation>
    <scope>NUCLEOTIDE SEQUENCE [LARGE SCALE GENOMIC DNA]</scope>
    <source>
        <strain evidence="4 5">88-35</strain>
    </source>
</reference>
<dbReference type="PANTHER" id="PTHR10314">
    <property type="entry name" value="CYSTATHIONINE BETA-SYNTHASE"/>
    <property type="match status" value="1"/>
</dbReference>
<dbReference type="Pfam" id="PF00291">
    <property type="entry name" value="PALP"/>
    <property type="match status" value="1"/>
</dbReference>
<organism evidence="4 5">
    <name type="scientific">Streptomyces ipomoeae</name>
    <dbReference type="NCBI Taxonomy" id="103232"/>
    <lineage>
        <taxon>Bacteria</taxon>
        <taxon>Bacillati</taxon>
        <taxon>Actinomycetota</taxon>
        <taxon>Actinomycetes</taxon>
        <taxon>Kitasatosporales</taxon>
        <taxon>Streptomycetaceae</taxon>
        <taxon>Streptomyces</taxon>
    </lineage>
</organism>
<sequence length="358" mass="38377">MIHESLLETLGMTPVIRLRKLLPRPQDRIYVKLEGANPSGSIKDRAALYMVEQAERAGLLRPGATLVESTSGNLGKSLALIGAVKGYRVILVVDPKTPQSVLAYATSLGAELDTVARPDANGSYQTARIRRVRQLVREIPGAYTLDQYDNPHNPEAHRLHTAQEIVKDFDRLSALVATVSTGGHLSGLSAALKERFPALHVRAVDAAGSAAFGHPFEPYRMRGIGLSWRPGNLDRGPVDSLHRVTDTEALSVCRVLAAEEGLLLGESGGAAVFAALGYAAAHPGEPVLAIAPDTGANYLYETYDDQWLRDHGTPLEALWRTRDDLLRHARHPLHPPAAVAADFGPAAGSGQVVTGGRA</sequence>
<protein>
    <submittedName>
        <fullName evidence="4">Cysteine synthase family protein</fullName>
    </submittedName>
</protein>
<dbReference type="InterPro" id="IPR000634">
    <property type="entry name" value="Ser/Thr_deHydtase_PyrdxlP-BS"/>
</dbReference>
<evidence type="ECO:0000256" key="2">
    <source>
        <dbReference type="ARBA" id="ARBA00022898"/>
    </source>
</evidence>
<accession>A0AAE8W9J4</accession>
<keyword evidence="2" id="KW-0663">Pyridoxal phosphate</keyword>
<proteinExistence type="predicted"/>
<dbReference type="Gene3D" id="3.40.50.1100">
    <property type="match status" value="2"/>
</dbReference>
<dbReference type="CDD" id="cd01561">
    <property type="entry name" value="CBS_like"/>
    <property type="match status" value="1"/>
</dbReference>
<dbReference type="AlphaFoldDB" id="A0AAE8W9J4"/>
<dbReference type="EMBL" id="SPAZ01000033">
    <property type="protein sequence ID" value="TQE38988.1"/>
    <property type="molecule type" value="Genomic_DNA"/>
</dbReference>
<comment type="cofactor">
    <cofactor evidence="1">
        <name>pyridoxal 5'-phosphate</name>
        <dbReference type="ChEBI" id="CHEBI:597326"/>
    </cofactor>
</comment>
<dbReference type="RefSeq" id="WP_009329902.1">
    <property type="nucleotide sequence ID" value="NZ_JARAVA010000040.1"/>
</dbReference>
<evidence type="ECO:0000313" key="5">
    <source>
        <dbReference type="Proteomes" id="UP000318720"/>
    </source>
</evidence>
<dbReference type="Proteomes" id="UP000318720">
    <property type="component" value="Unassembled WGS sequence"/>
</dbReference>
<dbReference type="GO" id="GO:0016765">
    <property type="term" value="F:transferase activity, transferring alkyl or aryl (other than methyl) groups"/>
    <property type="evidence" value="ECO:0007669"/>
    <property type="project" value="UniProtKB-ARBA"/>
</dbReference>
<evidence type="ECO:0000256" key="1">
    <source>
        <dbReference type="ARBA" id="ARBA00001933"/>
    </source>
</evidence>
<evidence type="ECO:0000313" key="4">
    <source>
        <dbReference type="EMBL" id="TQE38988.1"/>
    </source>
</evidence>
<dbReference type="PROSITE" id="PS00165">
    <property type="entry name" value="DEHYDRATASE_SER_THR"/>
    <property type="match status" value="1"/>
</dbReference>
<evidence type="ECO:0000259" key="3">
    <source>
        <dbReference type="Pfam" id="PF00291"/>
    </source>
</evidence>
<dbReference type="InterPro" id="IPR001216">
    <property type="entry name" value="P-phosphate_BS"/>
</dbReference>